<keyword evidence="2" id="KW-0808">Transferase</keyword>
<keyword evidence="3" id="KW-0732">Signal</keyword>
<proteinExistence type="predicted"/>
<dbReference type="InterPro" id="IPR029063">
    <property type="entry name" value="SAM-dependent_MTases_sf"/>
</dbReference>
<gene>
    <name evidence="4" type="ORF">RHAB15C_0000004</name>
</gene>
<evidence type="ECO:0000256" key="3">
    <source>
        <dbReference type="SAM" id="SignalP"/>
    </source>
</evidence>
<sequence length="230" mass="26740">MKKILYAAIMLLVSICPQRIIASENIEWISYQNQVLSHQEEILGWCSKTKAKRMMDLIYRVRPELCVEIGVFGGSSIYPTVSALKFLNHGKVIAIDPWNVFNCLEGYKPDSPKHQFWGRINQESVYLGFMQMLKNFALDSYCTVMRMPSLDGVHNFDDESIDILHIDGNHSENIALKDVQIYLPKVKKGGYIWFDDTDYPETHKAWKFLSLHCIKDENFSTKECFLFRKL</sequence>
<dbReference type="PANTHER" id="PTHR40048">
    <property type="entry name" value="RHAMNOSYL O-METHYLTRANSFERASE"/>
    <property type="match status" value="1"/>
</dbReference>
<feature type="chain" id="PRO_5046798859" evidence="3">
    <location>
        <begin position="23"/>
        <end position="230"/>
    </location>
</feature>
<reference evidence="4 5" key="1">
    <citation type="submission" date="2021-05" db="EMBL/GenBank/DDBJ databases">
        <title>Ecology and evolution of chlamydial symbionts of arthropods.</title>
        <authorList>
            <person name="Halter T."/>
            <person name="Sixt B.S."/>
            <person name="Toenshoff E.R."/>
            <person name="Koestlbacher S."/>
            <person name="Schulz F."/>
            <person name="Kostanjsek R."/>
            <person name="Collingro A."/>
            <person name="Hendrickx F."/>
            <person name="Horn M."/>
        </authorList>
    </citation>
    <scope>NUCLEOTIDE SEQUENCE [LARGE SCALE GENOMIC DNA]</scope>
    <source>
        <strain evidence="4 5">15C</strain>
    </source>
</reference>
<accession>A0ABX8Z270</accession>
<dbReference type="EMBL" id="CP075585">
    <property type="protein sequence ID" value="QZA58136.1"/>
    <property type="molecule type" value="Genomic_DNA"/>
</dbReference>
<evidence type="ECO:0000256" key="2">
    <source>
        <dbReference type="ARBA" id="ARBA00022679"/>
    </source>
</evidence>
<feature type="signal peptide" evidence="3">
    <location>
        <begin position="1"/>
        <end position="22"/>
    </location>
</feature>
<evidence type="ECO:0000256" key="1">
    <source>
        <dbReference type="ARBA" id="ARBA00022603"/>
    </source>
</evidence>
<evidence type="ECO:0000313" key="4">
    <source>
        <dbReference type="EMBL" id="QZA58136.1"/>
    </source>
</evidence>
<dbReference type="PANTHER" id="PTHR40048:SF1">
    <property type="entry name" value="RHAMNOSYL O-METHYLTRANSFERASE"/>
    <property type="match status" value="1"/>
</dbReference>
<name>A0ABX8Z270_9BACT</name>
<dbReference type="Proteomes" id="UP000822862">
    <property type="component" value="Chromosome"/>
</dbReference>
<dbReference type="RefSeq" id="WP_194845841.1">
    <property type="nucleotide sequence ID" value="NZ_CP075585.1"/>
</dbReference>
<protein>
    <submittedName>
        <fullName evidence="4">Methyltransferase domain</fullName>
    </submittedName>
</protein>
<organism evidence="4 5">
    <name type="scientific">Candidatus Rhabdochlamydia porcellionis</name>
    <dbReference type="NCBI Taxonomy" id="225148"/>
    <lineage>
        <taxon>Bacteria</taxon>
        <taxon>Pseudomonadati</taxon>
        <taxon>Chlamydiota</taxon>
        <taxon>Chlamydiia</taxon>
        <taxon>Parachlamydiales</taxon>
        <taxon>Candidatus Rhabdochlamydiaceae</taxon>
        <taxon>Candidatus Rhabdochlamydia</taxon>
    </lineage>
</organism>
<evidence type="ECO:0000313" key="5">
    <source>
        <dbReference type="Proteomes" id="UP000822862"/>
    </source>
</evidence>
<keyword evidence="1 4" id="KW-0489">Methyltransferase</keyword>
<dbReference type="Pfam" id="PF13578">
    <property type="entry name" value="Methyltransf_24"/>
    <property type="match status" value="1"/>
</dbReference>
<dbReference type="Gene3D" id="3.40.50.150">
    <property type="entry name" value="Vaccinia Virus protein VP39"/>
    <property type="match status" value="1"/>
</dbReference>
<dbReference type="GO" id="GO:0032259">
    <property type="term" value="P:methylation"/>
    <property type="evidence" value="ECO:0007669"/>
    <property type="project" value="UniProtKB-KW"/>
</dbReference>
<keyword evidence="5" id="KW-1185">Reference proteome</keyword>
<dbReference type="SUPFAM" id="SSF53335">
    <property type="entry name" value="S-adenosyl-L-methionine-dependent methyltransferases"/>
    <property type="match status" value="1"/>
</dbReference>
<dbReference type="GO" id="GO:0008168">
    <property type="term" value="F:methyltransferase activity"/>
    <property type="evidence" value="ECO:0007669"/>
    <property type="project" value="UniProtKB-KW"/>
</dbReference>